<dbReference type="InterPro" id="IPR037066">
    <property type="entry name" value="Plug_dom_sf"/>
</dbReference>
<proteinExistence type="predicted"/>
<feature type="domain" description="Outer membrane protein beta-barrel" evidence="2">
    <location>
        <begin position="312"/>
        <end position="703"/>
    </location>
</feature>
<keyword evidence="3" id="KW-0675">Receptor</keyword>
<protein>
    <submittedName>
        <fullName evidence="3">Outer membrane receptor proteins, mostly Fe transport</fullName>
    </submittedName>
</protein>
<keyword evidence="1" id="KW-0732">Signal</keyword>
<dbReference type="OrthoDB" id="905020at2"/>
<dbReference type="AlphaFoldDB" id="A0A1H4A339"/>
<gene>
    <name evidence="3" type="ORF">SAMN05216462_1034</name>
</gene>
<evidence type="ECO:0000259" key="2">
    <source>
        <dbReference type="Pfam" id="PF14905"/>
    </source>
</evidence>
<dbReference type="Gene3D" id="2.170.130.10">
    <property type="entry name" value="TonB-dependent receptor, plug domain"/>
    <property type="match status" value="1"/>
</dbReference>
<evidence type="ECO:0000313" key="4">
    <source>
        <dbReference type="Proteomes" id="UP000182257"/>
    </source>
</evidence>
<dbReference type="InterPro" id="IPR041700">
    <property type="entry name" value="OMP_b-brl_3"/>
</dbReference>
<dbReference type="Proteomes" id="UP000182257">
    <property type="component" value="Unassembled WGS sequence"/>
</dbReference>
<feature type="signal peptide" evidence="1">
    <location>
        <begin position="1"/>
        <end position="24"/>
    </location>
</feature>
<sequence length="725" mass="82519">MKQKGIVKCHVFIVLMMFMASVPADLSAQGEVMDSAAHSRLDEVQQLKEVVVSAPVRSKVKANSIETRIVGSDLEHVGSAEDVLTRVPGMMKNGETLEVIGRGAPIYYINGRRIYDLGELKQINSEQIRAVEVINNPGADYDATVSAVVKIKTRRIQGEGLGLDAKMRLEQSLYREQTSPGLNLALNYRHKNIDIFGGANNWIGHYNEGGEMAATTKSTNVSSEQIGDYSIHERSAGYQFNLGSAWQLNDSNSVGAMVRFDGCWSDKSDKTVSETVWFNGELKDRLTTLDNWRIRPNSGYLFNAYYNGKIGNISIDWNFDRYHHKACQNNDIKEKGTIESRQFPTSTYTRNNLWATKLVLSYPYKKSSFKLGGEYVSVNNDNAYESQSLSMVSASNTHEKTASLFAEYSLMSPIGQWMAGLRYEHVVRDYEDIHESANNNKTRQDELFPFFSWSKGFGPLNLSLNYTVRTVRPQYWQLIDAMRYHSKFIYENGNPQLDNTIDQTLSLSANYKWLVFAFDYLNAKRAIMDWAGSYYDYGPILLKPKNLPEPVKCITTYIVAQPRLGCWMPNYTIGFSKQFLTLDLKDVSEPLGVRTASFSRPMFVVMANNTFKIDNRDNIPCQLEINLQYQSKMSYKNSLLQQPKWILNVALQRTYMNGNLTFRLSGNNLLDRIVYDAVADYGNCSVRKEFNQHKSNITLDIHYRFNASRSKYRGSNAGQDAINRM</sequence>
<name>A0A1H4A339_XYLRU</name>
<evidence type="ECO:0000256" key="1">
    <source>
        <dbReference type="SAM" id="SignalP"/>
    </source>
</evidence>
<dbReference type="EMBL" id="FNRF01000002">
    <property type="protein sequence ID" value="SEA30317.1"/>
    <property type="molecule type" value="Genomic_DNA"/>
</dbReference>
<feature type="chain" id="PRO_5010374240" evidence="1">
    <location>
        <begin position="25"/>
        <end position="725"/>
    </location>
</feature>
<dbReference type="Pfam" id="PF14905">
    <property type="entry name" value="OMP_b-brl_3"/>
    <property type="match status" value="1"/>
</dbReference>
<evidence type="ECO:0000313" key="3">
    <source>
        <dbReference type="EMBL" id="SEA30317.1"/>
    </source>
</evidence>
<accession>A0A1H4A339</accession>
<reference evidence="3 4" key="1">
    <citation type="submission" date="2016-10" db="EMBL/GenBank/DDBJ databases">
        <authorList>
            <person name="de Groot N.N."/>
        </authorList>
    </citation>
    <scope>NUCLEOTIDE SEQUENCE [LARGE SCALE GENOMIC DNA]</scope>
    <source>
        <strain evidence="3 4">D31d</strain>
    </source>
</reference>
<organism evidence="3 4">
    <name type="scientific">Xylanibacter ruminicola</name>
    <name type="common">Prevotella ruminicola</name>
    <dbReference type="NCBI Taxonomy" id="839"/>
    <lineage>
        <taxon>Bacteria</taxon>
        <taxon>Pseudomonadati</taxon>
        <taxon>Bacteroidota</taxon>
        <taxon>Bacteroidia</taxon>
        <taxon>Bacteroidales</taxon>
        <taxon>Prevotellaceae</taxon>
        <taxon>Xylanibacter</taxon>
    </lineage>
</organism>
<dbReference type="SUPFAM" id="SSF56935">
    <property type="entry name" value="Porins"/>
    <property type="match status" value="1"/>
</dbReference>